<dbReference type="GO" id="GO:0089720">
    <property type="term" value="F:caspase binding"/>
    <property type="evidence" value="ECO:0007669"/>
    <property type="project" value="TreeGrafter"/>
</dbReference>
<dbReference type="GO" id="GO:0006508">
    <property type="term" value="P:proteolysis"/>
    <property type="evidence" value="ECO:0007669"/>
    <property type="project" value="InterPro"/>
</dbReference>
<keyword evidence="3" id="KW-1185">Reference proteome</keyword>
<proteinExistence type="predicted"/>
<dbReference type="GO" id="GO:0050727">
    <property type="term" value="P:regulation of inflammatory response"/>
    <property type="evidence" value="ECO:0007669"/>
    <property type="project" value="TreeGrafter"/>
</dbReference>
<dbReference type="GO" id="GO:0004197">
    <property type="term" value="F:cysteine-type endopeptidase activity"/>
    <property type="evidence" value="ECO:0007669"/>
    <property type="project" value="InterPro"/>
</dbReference>
<dbReference type="GeneTree" id="ENSGT00940000159114"/>
<dbReference type="FunFam" id="1.10.533.10:FF:000031">
    <property type="entry name" value="Caspase 1, isoform CRA_b"/>
    <property type="match status" value="1"/>
</dbReference>
<dbReference type="Gene3D" id="1.10.533.10">
    <property type="entry name" value="Death Domain, Fas"/>
    <property type="match status" value="1"/>
</dbReference>
<dbReference type="InterPro" id="IPR011029">
    <property type="entry name" value="DEATH-like_dom_sf"/>
</dbReference>
<accession>A0A2K6TVS3</accession>
<reference evidence="2" key="2">
    <citation type="submission" date="2025-09" db="UniProtKB">
        <authorList>
            <consortium name="Ensembl"/>
        </authorList>
    </citation>
    <scope>IDENTIFICATION</scope>
</reference>
<dbReference type="SUPFAM" id="SSF47986">
    <property type="entry name" value="DEATH domain"/>
    <property type="match status" value="1"/>
</dbReference>
<evidence type="ECO:0000313" key="2">
    <source>
        <dbReference type="Ensembl" id="ENSSBOP00000023758.1"/>
    </source>
</evidence>
<dbReference type="Ensembl" id="ENSSBOT00000040615.1">
    <property type="protein sequence ID" value="ENSSBOP00000023758.1"/>
    <property type="gene ID" value="ENSSBOG00000028391.1"/>
</dbReference>
<dbReference type="STRING" id="39432.ENSSBOP00000023758"/>
<dbReference type="Pfam" id="PF00619">
    <property type="entry name" value="CARD"/>
    <property type="match status" value="1"/>
</dbReference>
<dbReference type="AlphaFoldDB" id="A0A2K6TVS3"/>
<dbReference type="Proteomes" id="UP000233220">
    <property type="component" value="Unplaced"/>
</dbReference>
<evidence type="ECO:0000313" key="3">
    <source>
        <dbReference type="Proteomes" id="UP000233220"/>
    </source>
</evidence>
<protein>
    <recommendedName>
        <fullName evidence="1">CARD domain-containing protein</fullName>
    </recommendedName>
</protein>
<dbReference type="PANTHER" id="PTHR47901:SF3">
    <property type="entry name" value="CASPASE-1"/>
    <property type="match status" value="1"/>
</dbReference>
<dbReference type="PANTHER" id="PTHR47901">
    <property type="entry name" value="CASPASE RECRUITMENT DOMAIN-CONTAINING PROTEIN 18"/>
    <property type="match status" value="1"/>
</dbReference>
<dbReference type="GO" id="GO:0032651">
    <property type="term" value="P:regulation of interleukin-1 beta production"/>
    <property type="evidence" value="ECO:0007669"/>
    <property type="project" value="UniProtKB-ARBA"/>
</dbReference>
<sequence length="175" mass="19718">MNKILKEKRELFIRSVSEGTIKGLLDELLEKRVLNQEEMQKVQSLIDSVIRKGALSCQICITYICEEDSHLAGTLGLSEAVQDNPAMPTSSSPEGSSKLCSLDAQRIWKEKSQRCHAQNTMIKGGSSEIQGLFLRANFIERFWRITLLLPLNKGLLFPRIQGLYTELQIGTHKLS</sequence>
<name>A0A2K6TVS3_SAIBB</name>
<dbReference type="InterPro" id="IPR002398">
    <property type="entry name" value="Pept_C14"/>
</dbReference>
<dbReference type="CDD" id="cd08325">
    <property type="entry name" value="CARD_CASP1-like"/>
    <property type="match status" value="1"/>
</dbReference>
<dbReference type="GO" id="GO:0072557">
    <property type="term" value="C:IPAF inflammasome complex"/>
    <property type="evidence" value="ECO:0007669"/>
    <property type="project" value="TreeGrafter"/>
</dbReference>
<dbReference type="InterPro" id="IPR001315">
    <property type="entry name" value="CARD"/>
</dbReference>
<dbReference type="GO" id="GO:0042981">
    <property type="term" value="P:regulation of apoptotic process"/>
    <property type="evidence" value="ECO:0007669"/>
    <property type="project" value="InterPro"/>
</dbReference>
<evidence type="ECO:0000259" key="1">
    <source>
        <dbReference type="PROSITE" id="PS50209"/>
    </source>
</evidence>
<reference evidence="2" key="1">
    <citation type="submission" date="2025-08" db="UniProtKB">
        <authorList>
            <consortium name="Ensembl"/>
        </authorList>
    </citation>
    <scope>IDENTIFICATION</scope>
</reference>
<dbReference type="GO" id="GO:0097169">
    <property type="term" value="C:AIM2 inflammasome complex"/>
    <property type="evidence" value="ECO:0007669"/>
    <property type="project" value="TreeGrafter"/>
</dbReference>
<dbReference type="GO" id="GO:0072559">
    <property type="term" value="C:NLRP3 inflammasome complex"/>
    <property type="evidence" value="ECO:0007669"/>
    <property type="project" value="TreeGrafter"/>
</dbReference>
<feature type="domain" description="CARD" evidence="1">
    <location>
        <begin position="1"/>
        <end position="44"/>
    </location>
</feature>
<dbReference type="PROSITE" id="PS50209">
    <property type="entry name" value="CARD"/>
    <property type="match status" value="1"/>
</dbReference>
<organism evidence="2 3">
    <name type="scientific">Saimiri boliviensis boliviensis</name>
    <name type="common">Bolivian squirrel monkey</name>
    <dbReference type="NCBI Taxonomy" id="39432"/>
    <lineage>
        <taxon>Eukaryota</taxon>
        <taxon>Metazoa</taxon>
        <taxon>Chordata</taxon>
        <taxon>Craniata</taxon>
        <taxon>Vertebrata</taxon>
        <taxon>Euteleostomi</taxon>
        <taxon>Mammalia</taxon>
        <taxon>Eutheria</taxon>
        <taxon>Euarchontoglires</taxon>
        <taxon>Primates</taxon>
        <taxon>Haplorrhini</taxon>
        <taxon>Platyrrhini</taxon>
        <taxon>Cebidae</taxon>
        <taxon>Saimiriinae</taxon>
        <taxon>Saimiri</taxon>
    </lineage>
</organism>
<dbReference type="OMA" id="FITCICE"/>